<name>A0A9Q1G9Q3_SYNKA</name>
<organism evidence="2 3">
    <name type="scientific">Synaphobranchus kaupii</name>
    <name type="common">Kaup's arrowtooth eel</name>
    <dbReference type="NCBI Taxonomy" id="118154"/>
    <lineage>
        <taxon>Eukaryota</taxon>
        <taxon>Metazoa</taxon>
        <taxon>Chordata</taxon>
        <taxon>Craniata</taxon>
        <taxon>Vertebrata</taxon>
        <taxon>Euteleostomi</taxon>
        <taxon>Actinopterygii</taxon>
        <taxon>Neopterygii</taxon>
        <taxon>Teleostei</taxon>
        <taxon>Anguilliformes</taxon>
        <taxon>Synaphobranchidae</taxon>
        <taxon>Synaphobranchus</taxon>
    </lineage>
</organism>
<accession>A0A9Q1G9Q3</accession>
<dbReference type="AlphaFoldDB" id="A0A9Q1G9Q3"/>
<evidence type="ECO:0000313" key="3">
    <source>
        <dbReference type="Proteomes" id="UP001152622"/>
    </source>
</evidence>
<reference evidence="2" key="1">
    <citation type="journal article" date="2023" name="Science">
        <title>Genome structures resolve the early diversification of teleost fishes.</title>
        <authorList>
            <person name="Parey E."/>
            <person name="Louis A."/>
            <person name="Montfort J."/>
            <person name="Bouchez O."/>
            <person name="Roques C."/>
            <person name="Iampietro C."/>
            <person name="Lluch J."/>
            <person name="Castinel A."/>
            <person name="Donnadieu C."/>
            <person name="Desvignes T."/>
            <person name="Floi Bucao C."/>
            <person name="Jouanno E."/>
            <person name="Wen M."/>
            <person name="Mejri S."/>
            <person name="Dirks R."/>
            <person name="Jansen H."/>
            <person name="Henkel C."/>
            <person name="Chen W.J."/>
            <person name="Zahm M."/>
            <person name="Cabau C."/>
            <person name="Klopp C."/>
            <person name="Thompson A.W."/>
            <person name="Robinson-Rechavi M."/>
            <person name="Braasch I."/>
            <person name="Lecointre G."/>
            <person name="Bobe J."/>
            <person name="Postlethwait J.H."/>
            <person name="Berthelot C."/>
            <person name="Roest Crollius H."/>
            <person name="Guiguen Y."/>
        </authorList>
    </citation>
    <scope>NUCLEOTIDE SEQUENCE</scope>
    <source>
        <strain evidence="2">WJC10195</strain>
    </source>
</reference>
<protein>
    <submittedName>
        <fullName evidence="2">Uncharacterized protein</fullName>
    </submittedName>
</protein>
<gene>
    <name evidence="2" type="ORF">SKAU_G00003020</name>
</gene>
<feature type="compositionally biased region" description="Basic and acidic residues" evidence="1">
    <location>
        <begin position="107"/>
        <end position="120"/>
    </location>
</feature>
<proteinExistence type="predicted"/>
<dbReference type="EMBL" id="JAINUF010000001">
    <property type="protein sequence ID" value="KAJ8379524.1"/>
    <property type="molecule type" value="Genomic_DNA"/>
</dbReference>
<feature type="region of interest" description="Disordered" evidence="1">
    <location>
        <begin position="89"/>
        <end position="135"/>
    </location>
</feature>
<sequence>MRVQACWEKHQDPQAGGVTLHAHQLRTKSPGRWTDRIGRLEVPKALLSSGVCALLPSALRSSGLLPAPMAPPLYPTAAAALGPTVPDLRRGWSVRPGQRQRPGQSEARVERTQESVESKKVKAFGKRLVSPPRQH</sequence>
<evidence type="ECO:0000256" key="1">
    <source>
        <dbReference type="SAM" id="MobiDB-lite"/>
    </source>
</evidence>
<evidence type="ECO:0000313" key="2">
    <source>
        <dbReference type="EMBL" id="KAJ8379524.1"/>
    </source>
</evidence>
<keyword evidence="3" id="KW-1185">Reference proteome</keyword>
<dbReference type="Proteomes" id="UP001152622">
    <property type="component" value="Chromosome 1"/>
</dbReference>
<comment type="caution">
    <text evidence="2">The sequence shown here is derived from an EMBL/GenBank/DDBJ whole genome shotgun (WGS) entry which is preliminary data.</text>
</comment>